<comment type="similarity">
    <text evidence="1">Belongs to the glycosyl hydrolase 13 family.</text>
</comment>
<dbReference type="InterPro" id="IPR044505">
    <property type="entry name" value="GlgX_Isoamylase_N_E_set"/>
</dbReference>
<feature type="compositionally biased region" description="Polar residues" evidence="2">
    <location>
        <begin position="545"/>
        <end position="554"/>
    </location>
</feature>
<dbReference type="InterPro" id="IPR017853">
    <property type="entry name" value="GH"/>
</dbReference>
<dbReference type="SUPFAM" id="SSF51445">
    <property type="entry name" value="(Trans)glycosidases"/>
    <property type="match status" value="1"/>
</dbReference>
<dbReference type="Gene3D" id="3.20.20.80">
    <property type="entry name" value="Glycosidases"/>
    <property type="match status" value="1"/>
</dbReference>
<dbReference type="SUPFAM" id="SSF81296">
    <property type="entry name" value="E set domains"/>
    <property type="match status" value="1"/>
</dbReference>
<evidence type="ECO:0000313" key="4">
    <source>
        <dbReference type="EMBL" id="AQP51046.1"/>
    </source>
</evidence>
<dbReference type="RefSeq" id="WP_077349984.1">
    <property type="nucleotide sequence ID" value="NZ_CP019607.1"/>
</dbReference>
<keyword evidence="5" id="KW-1185">Reference proteome</keyword>
<dbReference type="STRING" id="399497.BW733_09615"/>
<dbReference type="OrthoDB" id="3236218at2"/>
<dbReference type="PANTHER" id="PTHR43002">
    <property type="entry name" value="GLYCOGEN DEBRANCHING ENZYME"/>
    <property type="match status" value="1"/>
</dbReference>
<evidence type="ECO:0000313" key="5">
    <source>
        <dbReference type="Proteomes" id="UP000188235"/>
    </source>
</evidence>
<name>A0A1Q2CY34_9ACTN</name>
<dbReference type="CDD" id="cd02856">
    <property type="entry name" value="E_set_GDE_Isoamylase_N"/>
    <property type="match status" value="1"/>
</dbReference>
<protein>
    <submittedName>
        <fullName evidence="4">Glycogen debranching enzyme</fullName>
    </submittedName>
</protein>
<dbReference type="SMART" id="SM00642">
    <property type="entry name" value="Aamy"/>
    <property type="match status" value="1"/>
</dbReference>
<dbReference type="KEGG" id="tfa:BW733_09615"/>
<gene>
    <name evidence="4" type="ORF">BW733_09615</name>
</gene>
<dbReference type="Gene3D" id="2.60.40.10">
    <property type="entry name" value="Immunoglobulins"/>
    <property type="match status" value="1"/>
</dbReference>
<evidence type="ECO:0000256" key="1">
    <source>
        <dbReference type="ARBA" id="ARBA00008061"/>
    </source>
</evidence>
<dbReference type="SUPFAM" id="SSF51011">
    <property type="entry name" value="Glycosyl hydrolase domain"/>
    <property type="match status" value="1"/>
</dbReference>
<dbReference type="Proteomes" id="UP000188235">
    <property type="component" value="Chromosome"/>
</dbReference>
<dbReference type="GO" id="GO:0004553">
    <property type="term" value="F:hydrolase activity, hydrolyzing O-glycosyl compounds"/>
    <property type="evidence" value="ECO:0007669"/>
    <property type="project" value="InterPro"/>
</dbReference>
<dbReference type="InterPro" id="IPR014756">
    <property type="entry name" value="Ig_E-set"/>
</dbReference>
<organism evidence="4 5">
    <name type="scientific">Tessaracoccus flavescens</name>
    <dbReference type="NCBI Taxonomy" id="399497"/>
    <lineage>
        <taxon>Bacteria</taxon>
        <taxon>Bacillati</taxon>
        <taxon>Actinomycetota</taxon>
        <taxon>Actinomycetes</taxon>
        <taxon>Propionibacteriales</taxon>
        <taxon>Propionibacteriaceae</taxon>
        <taxon>Tessaracoccus</taxon>
    </lineage>
</organism>
<dbReference type="AlphaFoldDB" id="A0A1Q2CY34"/>
<reference evidence="4 5" key="1">
    <citation type="journal article" date="2008" name="Int. J. Syst. Evol. Microbiol.">
        <title>Tessaracoccus flavescens sp. nov., isolated from marine sediment.</title>
        <authorList>
            <person name="Lee D.W."/>
            <person name="Lee S.D."/>
        </authorList>
    </citation>
    <scope>NUCLEOTIDE SEQUENCE [LARGE SCALE GENOMIC DNA]</scope>
    <source>
        <strain evidence="4 5">SST-39T</strain>
    </source>
</reference>
<dbReference type="InterPro" id="IPR013783">
    <property type="entry name" value="Ig-like_fold"/>
</dbReference>
<dbReference type="Pfam" id="PF00128">
    <property type="entry name" value="Alpha-amylase"/>
    <property type="match status" value="1"/>
</dbReference>
<dbReference type="GO" id="GO:0005975">
    <property type="term" value="P:carbohydrate metabolic process"/>
    <property type="evidence" value="ECO:0007669"/>
    <property type="project" value="InterPro"/>
</dbReference>
<evidence type="ECO:0000256" key="2">
    <source>
        <dbReference type="SAM" id="MobiDB-lite"/>
    </source>
</evidence>
<evidence type="ECO:0000259" key="3">
    <source>
        <dbReference type="SMART" id="SM00642"/>
    </source>
</evidence>
<dbReference type="Pfam" id="PF02922">
    <property type="entry name" value="CBM_48"/>
    <property type="match status" value="1"/>
</dbReference>
<proteinExistence type="inferred from homology"/>
<accession>A0A1Q2CY34</accession>
<sequence length="776" mass="85541">MSEVIAIDESSWSTADWALGAHPSAEGMTFAVYAPVATRVLLEIYPEAMGAFASASFPLAKGQDGVWRGKLQGLQLNALYGYRVWGPNWTYDEEWTPGSSAGFVADLDEAGNRFNPNKVLFDPYAREITHNLYTDKLAKLGVNDGVFGGGGDDVNGVPRRLIDTAIYAPKGVVIADYTEVTAKPNIPGERTAIYEVSVDQATAHPSSTRLGDLLADEPGFGAVANIPDEYRGTYKGVGMLAPYLKALGLTTIELLPVHETNASESGRDSKTNSWGYMTLDFFAPNRLYAHDQSWGGPTREFKEMVSAFHDVGLEVYLDVVYNHTAEGGNWGGDVNTVGFTTLGGFATAEYYQMTESKTLVDGATGTGNQINYSSDVARQLVLDSLRYWTDDMQVDGFRFDLATVLGRLPGDADPEDWGNQKRFFSDHPLLVAIADFANENDIEVIAEAWDLWGYEVGNFPKGWGEWNGRYRDAVRRFTKGDGNAPGFVDMFNGDYHHFHTSGGAQKTINFVDAHDGFNMADLVSYQKKNNDQPYPFGPSDGGSDDNLSWDSGGSQPLRRQRVRNLWAILFLSRGVPMVVAGDEFGRTQNGNNNPWELHSLAMCNNYAMIPTNAPQRVPVEAGVEAQYHDNFGEFDTDADVNGLFRFATFIANLRQRHDALQQNHWGDLLADDQDVSYLFRTPSGQGHPVDGDRAVGVYINSPGDNFWVMINMASVPITFTAPELEVGTWRALINTDVSEESHCNYWPEGEGPNVSGAVELPAWTVAVWQERSSDHR</sequence>
<feature type="region of interest" description="Disordered" evidence="2">
    <location>
        <begin position="530"/>
        <end position="554"/>
    </location>
</feature>
<dbReference type="InterPro" id="IPR004193">
    <property type="entry name" value="Glyco_hydro_13_N"/>
</dbReference>
<dbReference type="EMBL" id="CP019607">
    <property type="protein sequence ID" value="AQP51046.1"/>
    <property type="molecule type" value="Genomic_DNA"/>
</dbReference>
<dbReference type="InterPro" id="IPR006047">
    <property type="entry name" value="GH13_cat_dom"/>
</dbReference>
<feature type="domain" description="Glycosyl hydrolase family 13 catalytic" evidence="3">
    <location>
        <begin position="224"/>
        <end position="612"/>
    </location>
</feature>